<proteinExistence type="inferred from homology"/>
<dbReference type="PANTHER" id="PTHR31123:SF4">
    <property type="entry name" value="PROTEIN ALCS"/>
    <property type="match status" value="1"/>
</dbReference>
<feature type="region of interest" description="Disordered" evidence="6">
    <location>
        <begin position="1"/>
        <end position="40"/>
    </location>
</feature>
<comment type="caution">
    <text evidence="8">The sequence shown here is derived from an EMBL/GenBank/DDBJ whole genome shotgun (WGS) entry which is preliminary data.</text>
</comment>
<dbReference type="Proteomes" id="UP000325902">
    <property type="component" value="Unassembled WGS sequence"/>
</dbReference>
<evidence type="ECO:0000256" key="4">
    <source>
        <dbReference type="ARBA" id="ARBA00022989"/>
    </source>
</evidence>
<dbReference type="Pfam" id="PF01184">
    <property type="entry name" value="Gpr1_Fun34_YaaH"/>
    <property type="match status" value="1"/>
</dbReference>
<dbReference type="PANTHER" id="PTHR31123">
    <property type="entry name" value="ACCUMULATION OF DYADS PROTEIN 2-RELATED"/>
    <property type="match status" value="1"/>
</dbReference>
<accession>A0A5N5DQC3</accession>
<feature type="transmembrane region" description="Helical" evidence="7">
    <location>
        <begin position="183"/>
        <end position="205"/>
    </location>
</feature>
<gene>
    <name evidence="8" type="primary">alcS</name>
    <name evidence="8" type="ORF">DBV05_g1120</name>
</gene>
<evidence type="ECO:0000256" key="3">
    <source>
        <dbReference type="ARBA" id="ARBA00022692"/>
    </source>
</evidence>
<evidence type="ECO:0000256" key="1">
    <source>
        <dbReference type="ARBA" id="ARBA00004141"/>
    </source>
</evidence>
<dbReference type="GO" id="GO:0015123">
    <property type="term" value="F:acetate transmembrane transporter activity"/>
    <property type="evidence" value="ECO:0007669"/>
    <property type="project" value="TreeGrafter"/>
</dbReference>
<feature type="transmembrane region" description="Helical" evidence="7">
    <location>
        <begin position="85"/>
        <end position="104"/>
    </location>
</feature>
<dbReference type="OrthoDB" id="3648309at2759"/>
<name>A0A5N5DQC3_9PEZI</name>
<organism evidence="8 9">
    <name type="scientific">Lasiodiplodia theobromae</name>
    <dbReference type="NCBI Taxonomy" id="45133"/>
    <lineage>
        <taxon>Eukaryota</taxon>
        <taxon>Fungi</taxon>
        <taxon>Dikarya</taxon>
        <taxon>Ascomycota</taxon>
        <taxon>Pezizomycotina</taxon>
        <taxon>Dothideomycetes</taxon>
        <taxon>Dothideomycetes incertae sedis</taxon>
        <taxon>Botryosphaeriales</taxon>
        <taxon>Botryosphaeriaceae</taxon>
        <taxon>Lasiodiplodia</taxon>
    </lineage>
</organism>
<evidence type="ECO:0000256" key="2">
    <source>
        <dbReference type="ARBA" id="ARBA00005587"/>
    </source>
</evidence>
<dbReference type="EMBL" id="VCHE01000004">
    <property type="protein sequence ID" value="KAB2580115.1"/>
    <property type="molecule type" value="Genomic_DNA"/>
</dbReference>
<evidence type="ECO:0000256" key="7">
    <source>
        <dbReference type="SAM" id="Phobius"/>
    </source>
</evidence>
<keyword evidence="9" id="KW-1185">Reference proteome</keyword>
<keyword evidence="3 7" id="KW-0812">Transmembrane</keyword>
<protein>
    <submittedName>
        <fullName evidence="8">Protein alcS</fullName>
    </submittedName>
</protein>
<comment type="similarity">
    <text evidence="2">Belongs to the acetate uptake transporter (AceTr) (TC 2.A.96) family.</text>
</comment>
<feature type="transmembrane region" description="Helical" evidence="7">
    <location>
        <begin position="143"/>
        <end position="163"/>
    </location>
</feature>
<evidence type="ECO:0000256" key="5">
    <source>
        <dbReference type="ARBA" id="ARBA00023136"/>
    </source>
</evidence>
<keyword evidence="5 7" id="KW-0472">Membrane</keyword>
<dbReference type="InterPro" id="IPR051633">
    <property type="entry name" value="AceTr"/>
</dbReference>
<dbReference type="InterPro" id="IPR000791">
    <property type="entry name" value="Gpr1/Fun34/SatP-like"/>
</dbReference>
<comment type="subcellular location">
    <subcellularLocation>
        <location evidence="1">Membrane</location>
        <topology evidence="1">Multi-pass membrane protein</topology>
    </subcellularLocation>
</comment>
<evidence type="ECO:0000256" key="6">
    <source>
        <dbReference type="SAM" id="MobiDB-lite"/>
    </source>
</evidence>
<feature type="transmembrane region" description="Helical" evidence="7">
    <location>
        <begin position="212"/>
        <end position="234"/>
    </location>
</feature>
<evidence type="ECO:0000313" key="8">
    <source>
        <dbReference type="EMBL" id="KAB2580115.1"/>
    </source>
</evidence>
<feature type="transmembrane region" description="Helical" evidence="7">
    <location>
        <begin position="116"/>
        <end position="136"/>
    </location>
</feature>
<evidence type="ECO:0000313" key="9">
    <source>
        <dbReference type="Proteomes" id="UP000325902"/>
    </source>
</evidence>
<dbReference type="AlphaFoldDB" id="A0A5N5DQC3"/>
<keyword evidence="4 7" id="KW-1133">Transmembrane helix</keyword>
<reference evidence="8 9" key="1">
    <citation type="journal article" date="2019" name="Sci. Rep.">
        <title>A multi-omics analysis of the grapevine pathogen Lasiodiplodia theobromae reveals that temperature affects the expression of virulence- and pathogenicity-related genes.</title>
        <authorList>
            <person name="Felix C."/>
            <person name="Meneses R."/>
            <person name="Goncalves M.F.M."/>
            <person name="Tilleman L."/>
            <person name="Duarte A.S."/>
            <person name="Jorrin-Novo J.V."/>
            <person name="Van de Peer Y."/>
            <person name="Deforce D."/>
            <person name="Van Nieuwerburgh F."/>
            <person name="Esteves A.C."/>
            <person name="Alves A."/>
        </authorList>
    </citation>
    <scope>NUCLEOTIDE SEQUENCE [LARGE SCALE GENOMIC DNA]</scope>
    <source>
        <strain evidence="8 9">LA-SOL3</strain>
    </source>
</reference>
<feature type="transmembrane region" description="Helical" evidence="7">
    <location>
        <begin position="246"/>
        <end position="273"/>
    </location>
</feature>
<sequence>MTSENPYAVASADPDAPLEKDFTHSQNNLQSERLEPHVGSDEALRRIRTAGSISISPELFEKMYLSPQNQVKGDLRKMVGNPTPLALVGFLLSLSPLSCILMGWRGSGGSGASGTATYFFFGGILMLLGAVGEWILGNTYPFVVFGTFGAFWLSFGGTLQPDFNAYGAYSPDPSNPAAGLTTVGFNSSFAFFLLFMGLLSFLFLILALRTNIVFVVIFATLSPAFCLLAGAYWQTSNGNTDLASNLMVAAGACTFVTCAGGWWIFFAIMLAALDFPFQLPVGDLSTLIKGASQRQKELESQV</sequence>
<dbReference type="GO" id="GO:0005886">
    <property type="term" value="C:plasma membrane"/>
    <property type="evidence" value="ECO:0007669"/>
    <property type="project" value="TreeGrafter"/>
</dbReference>